<gene>
    <name evidence="2" type="ORF">PYV00_02710</name>
</gene>
<evidence type="ECO:0000313" key="2">
    <source>
        <dbReference type="EMBL" id="MDE8650627.1"/>
    </source>
</evidence>
<organism evidence="2 3">
    <name type="scientific">Novosphingobium album</name>
    <name type="common">ex Liu et al. 2023</name>
    <dbReference type="NCBI Taxonomy" id="3031130"/>
    <lineage>
        <taxon>Bacteria</taxon>
        <taxon>Pseudomonadati</taxon>
        <taxon>Pseudomonadota</taxon>
        <taxon>Alphaproteobacteria</taxon>
        <taxon>Sphingomonadales</taxon>
        <taxon>Sphingomonadaceae</taxon>
        <taxon>Novosphingobium</taxon>
    </lineage>
</organism>
<keyword evidence="1" id="KW-1133">Transmembrane helix</keyword>
<sequence>MDDFTLARVLHIVAIVPWIGGVAFVTTVLMPAVRRHNPPEERLIAFHRFEAGFAWQARIWIGLAGLSGLWMIHRADLWYRFADPRFWWMHAMVAVWAVFAAMLYLIEPLFLHRRMERSRSPDRDFARMERMHLLLLLVSLITIIGAMAGAHGLI</sequence>
<evidence type="ECO:0000313" key="3">
    <source>
        <dbReference type="Proteomes" id="UP001216253"/>
    </source>
</evidence>
<name>A0ABT5WKR0_9SPHN</name>
<evidence type="ECO:0008006" key="4">
    <source>
        <dbReference type="Google" id="ProtNLM"/>
    </source>
</evidence>
<dbReference type="Proteomes" id="UP001216253">
    <property type="component" value="Unassembled WGS sequence"/>
</dbReference>
<accession>A0ABT5WKR0</accession>
<keyword evidence="1" id="KW-0812">Transmembrane</keyword>
<feature type="transmembrane region" description="Helical" evidence="1">
    <location>
        <begin position="132"/>
        <end position="153"/>
    </location>
</feature>
<feature type="transmembrane region" description="Helical" evidence="1">
    <location>
        <begin position="87"/>
        <end position="111"/>
    </location>
</feature>
<comment type="caution">
    <text evidence="2">The sequence shown here is derived from an EMBL/GenBank/DDBJ whole genome shotgun (WGS) entry which is preliminary data.</text>
</comment>
<protein>
    <recommendedName>
        <fullName evidence="4">DUF4149 domain-containing protein</fullName>
    </recommendedName>
</protein>
<proteinExistence type="predicted"/>
<keyword evidence="1" id="KW-0472">Membrane</keyword>
<evidence type="ECO:0000256" key="1">
    <source>
        <dbReference type="SAM" id="Phobius"/>
    </source>
</evidence>
<feature type="transmembrane region" description="Helical" evidence="1">
    <location>
        <begin position="53"/>
        <end position="72"/>
    </location>
</feature>
<reference evidence="2 3" key="1">
    <citation type="submission" date="2023-03" db="EMBL/GenBank/DDBJ databases">
        <title>NovoSphingobium album sp. nov. isolated from polycyclic aromatic hydrocarbons- and heavy-metal polluted soil.</title>
        <authorList>
            <person name="Liu Z."/>
            <person name="Wang K."/>
        </authorList>
    </citation>
    <scope>NUCLEOTIDE SEQUENCE [LARGE SCALE GENOMIC DNA]</scope>
    <source>
        <strain evidence="2 3">H3SJ31-1</strain>
    </source>
</reference>
<dbReference type="EMBL" id="JARESE010000007">
    <property type="protein sequence ID" value="MDE8650627.1"/>
    <property type="molecule type" value="Genomic_DNA"/>
</dbReference>
<keyword evidence="3" id="KW-1185">Reference proteome</keyword>
<dbReference type="RefSeq" id="WP_275226708.1">
    <property type="nucleotide sequence ID" value="NZ_JARESE010000007.1"/>
</dbReference>
<feature type="transmembrane region" description="Helical" evidence="1">
    <location>
        <begin position="12"/>
        <end position="33"/>
    </location>
</feature>